<dbReference type="InterPro" id="IPR028978">
    <property type="entry name" value="Chorismate_lyase_/UTRA_dom_sf"/>
</dbReference>
<keyword evidence="6" id="KW-1185">Reference proteome</keyword>
<organism evidence="5 6">
    <name type="scientific">Piscinibacter terrae</name>
    <dbReference type="NCBI Taxonomy" id="2496871"/>
    <lineage>
        <taxon>Bacteria</taxon>
        <taxon>Pseudomonadati</taxon>
        <taxon>Pseudomonadota</taxon>
        <taxon>Betaproteobacteria</taxon>
        <taxon>Burkholderiales</taxon>
        <taxon>Sphaerotilaceae</taxon>
        <taxon>Piscinibacter</taxon>
    </lineage>
</organism>
<protein>
    <submittedName>
        <fullName evidence="5">GntR family transcriptional regulator</fullName>
    </submittedName>
</protein>
<keyword evidence="1" id="KW-0805">Transcription regulation</keyword>
<evidence type="ECO:0000256" key="3">
    <source>
        <dbReference type="ARBA" id="ARBA00023163"/>
    </source>
</evidence>
<evidence type="ECO:0000256" key="1">
    <source>
        <dbReference type="ARBA" id="ARBA00023015"/>
    </source>
</evidence>
<dbReference type="PANTHER" id="PTHR44846:SF1">
    <property type="entry name" value="MANNOSYL-D-GLYCERATE TRANSPORT_METABOLISM SYSTEM REPRESSOR MNGR-RELATED"/>
    <property type="match status" value="1"/>
</dbReference>
<dbReference type="InterPro" id="IPR036390">
    <property type="entry name" value="WH_DNA-bd_sf"/>
</dbReference>
<reference evidence="5 6" key="2">
    <citation type="submission" date="2018-12" db="EMBL/GenBank/DDBJ databases">
        <title>Rhizobacter gummiphilus sp. nov., a rubber-degrading bacterium isolated from the soil of a botanical garden in Japan.</title>
        <authorList>
            <person name="Shunsuke S.S."/>
        </authorList>
    </citation>
    <scope>NUCLEOTIDE SEQUENCE [LARGE SCALE GENOMIC DNA]</scope>
    <source>
        <strain evidence="5 6">S-16</strain>
    </source>
</reference>
<evidence type="ECO:0000313" key="6">
    <source>
        <dbReference type="Proteomes" id="UP000267464"/>
    </source>
</evidence>
<evidence type="ECO:0000259" key="4">
    <source>
        <dbReference type="PROSITE" id="PS50949"/>
    </source>
</evidence>
<dbReference type="GO" id="GO:0003677">
    <property type="term" value="F:DNA binding"/>
    <property type="evidence" value="ECO:0007669"/>
    <property type="project" value="UniProtKB-KW"/>
</dbReference>
<dbReference type="AlphaFoldDB" id="A0A3N7HSQ3"/>
<keyword evidence="2" id="KW-0238">DNA-binding</keyword>
<comment type="caution">
    <text evidence="5">The sequence shown here is derived from an EMBL/GenBank/DDBJ whole genome shotgun (WGS) entry which is preliminary data.</text>
</comment>
<dbReference type="InterPro" id="IPR011663">
    <property type="entry name" value="UTRA"/>
</dbReference>
<dbReference type="SUPFAM" id="SSF64288">
    <property type="entry name" value="Chorismate lyase-like"/>
    <property type="match status" value="1"/>
</dbReference>
<feature type="domain" description="HTH gntR-type" evidence="4">
    <location>
        <begin position="16"/>
        <end position="84"/>
    </location>
</feature>
<dbReference type="Proteomes" id="UP000267464">
    <property type="component" value="Unassembled WGS sequence"/>
</dbReference>
<dbReference type="PROSITE" id="PS50949">
    <property type="entry name" value="HTH_GNTR"/>
    <property type="match status" value="1"/>
</dbReference>
<name>A0A3N7HSQ3_9BURK</name>
<dbReference type="SMART" id="SM00866">
    <property type="entry name" value="UTRA"/>
    <property type="match status" value="1"/>
</dbReference>
<dbReference type="Gene3D" id="1.10.10.10">
    <property type="entry name" value="Winged helix-like DNA-binding domain superfamily/Winged helix DNA-binding domain"/>
    <property type="match status" value="1"/>
</dbReference>
<dbReference type="Pfam" id="PF00392">
    <property type="entry name" value="GntR"/>
    <property type="match status" value="1"/>
</dbReference>
<evidence type="ECO:0000256" key="2">
    <source>
        <dbReference type="ARBA" id="ARBA00023125"/>
    </source>
</evidence>
<dbReference type="GO" id="GO:0003700">
    <property type="term" value="F:DNA-binding transcription factor activity"/>
    <property type="evidence" value="ECO:0007669"/>
    <property type="project" value="InterPro"/>
</dbReference>
<accession>A0A3N7HSQ3</accession>
<reference evidence="5 6" key="1">
    <citation type="submission" date="2018-08" db="EMBL/GenBank/DDBJ databases">
        <authorList>
            <person name="Khan S.A."/>
            <person name="Jeon C.O."/>
            <person name="Chun B.H."/>
            <person name="Jeong S.E."/>
        </authorList>
    </citation>
    <scope>NUCLEOTIDE SEQUENCE [LARGE SCALE GENOMIC DNA]</scope>
    <source>
        <strain evidence="5 6">S-16</strain>
    </source>
</reference>
<dbReference type="InterPro" id="IPR000524">
    <property type="entry name" value="Tscrpt_reg_HTH_GntR"/>
</dbReference>
<dbReference type="InterPro" id="IPR036388">
    <property type="entry name" value="WH-like_DNA-bd_sf"/>
</dbReference>
<dbReference type="CDD" id="cd07377">
    <property type="entry name" value="WHTH_GntR"/>
    <property type="match status" value="1"/>
</dbReference>
<dbReference type="OrthoDB" id="5296437at2"/>
<dbReference type="SMART" id="SM00345">
    <property type="entry name" value="HTH_GNTR"/>
    <property type="match status" value="1"/>
</dbReference>
<dbReference type="SUPFAM" id="SSF46785">
    <property type="entry name" value="Winged helix' DNA-binding domain"/>
    <property type="match status" value="1"/>
</dbReference>
<evidence type="ECO:0000313" key="5">
    <source>
        <dbReference type="EMBL" id="RQP23861.1"/>
    </source>
</evidence>
<dbReference type="RefSeq" id="WP_124541591.1">
    <property type="nucleotide sequence ID" value="NZ_QUSW01000004.1"/>
</dbReference>
<dbReference type="Pfam" id="PF07702">
    <property type="entry name" value="UTRA"/>
    <property type="match status" value="1"/>
</dbReference>
<dbReference type="EMBL" id="QUSW01000004">
    <property type="protein sequence ID" value="RQP23861.1"/>
    <property type="molecule type" value="Genomic_DNA"/>
</dbReference>
<keyword evidence="3" id="KW-0804">Transcription</keyword>
<dbReference type="Gene3D" id="3.40.1410.10">
    <property type="entry name" value="Chorismate lyase-like"/>
    <property type="match status" value="1"/>
</dbReference>
<dbReference type="GO" id="GO:0045892">
    <property type="term" value="P:negative regulation of DNA-templated transcription"/>
    <property type="evidence" value="ECO:0007669"/>
    <property type="project" value="TreeGrafter"/>
</dbReference>
<dbReference type="InterPro" id="IPR050679">
    <property type="entry name" value="Bact_HTH_transcr_reg"/>
</dbReference>
<proteinExistence type="predicted"/>
<dbReference type="PANTHER" id="PTHR44846">
    <property type="entry name" value="MANNOSYL-D-GLYCERATE TRANSPORT/METABOLISM SYSTEM REPRESSOR MNGR-RELATED"/>
    <property type="match status" value="1"/>
</dbReference>
<gene>
    <name evidence="5" type="ORF">DZC73_17255</name>
</gene>
<dbReference type="PRINTS" id="PR00035">
    <property type="entry name" value="HTHGNTR"/>
</dbReference>
<sequence length="250" mass="27664">MTVPLGQFVPDIHSATPAYLQLAGKLTEAIHGGLWRHDVALPSERTLADALSISRSTARKAIDVLCQRGMLNRKRGSGTYVNAAAPSLPTLQQPLSRLTHFSEELRRRNMTPGSRWLLREVGLADAEETLSLGLSPSAPVSRLKRLRLADGVVIGIESTTIPRQYLPRPIEVEDSLYAYLDANQGAPSRALQHIRAVNATLEQSRVAGIKRGAAMLFITRVGYLDNGCAIELTHSYYRSEYYDFLAELRR</sequence>